<accession>A0AAD7WR74</accession>
<reference evidence="1" key="1">
    <citation type="journal article" date="2023" name="Science">
        <title>Genome structures resolve the early diversification of teleost fishes.</title>
        <authorList>
            <person name="Parey E."/>
            <person name="Louis A."/>
            <person name="Montfort J."/>
            <person name="Bouchez O."/>
            <person name="Roques C."/>
            <person name="Iampietro C."/>
            <person name="Lluch J."/>
            <person name="Castinel A."/>
            <person name="Donnadieu C."/>
            <person name="Desvignes T."/>
            <person name="Floi Bucao C."/>
            <person name="Jouanno E."/>
            <person name="Wen M."/>
            <person name="Mejri S."/>
            <person name="Dirks R."/>
            <person name="Jansen H."/>
            <person name="Henkel C."/>
            <person name="Chen W.J."/>
            <person name="Zahm M."/>
            <person name="Cabau C."/>
            <person name="Klopp C."/>
            <person name="Thompson A.W."/>
            <person name="Robinson-Rechavi M."/>
            <person name="Braasch I."/>
            <person name="Lecointre G."/>
            <person name="Bobe J."/>
            <person name="Postlethwait J.H."/>
            <person name="Berthelot C."/>
            <person name="Roest Crollius H."/>
            <person name="Guiguen Y."/>
        </authorList>
    </citation>
    <scope>NUCLEOTIDE SEQUENCE</scope>
    <source>
        <strain evidence="1">NC1722</strain>
    </source>
</reference>
<dbReference type="Proteomes" id="UP001221898">
    <property type="component" value="Unassembled WGS sequence"/>
</dbReference>
<evidence type="ECO:0000313" key="2">
    <source>
        <dbReference type="Proteomes" id="UP001221898"/>
    </source>
</evidence>
<gene>
    <name evidence="1" type="ORF">AAFF_G00305030</name>
</gene>
<evidence type="ECO:0000313" key="1">
    <source>
        <dbReference type="EMBL" id="KAJ8406272.1"/>
    </source>
</evidence>
<dbReference type="AlphaFoldDB" id="A0AAD7WR74"/>
<comment type="caution">
    <text evidence="1">The sequence shown here is derived from an EMBL/GenBank/DDBJ whole genome shotgun (WGS) entry which is preliminary data.</text>
</comment>
<keyword evidence="2" id="KW-1185">Reference proteome</keyword>
<name>A0AAD7WR74_9TELE</name>
<proteinExistence type="predicted"/>
<sequence>MGQSVASWQRKCALGDAEKAHKHNIGYATATEDLRSNRWQGYRDQRRDTPPAKVAPTAINDGAWRTPSLLLPWTMTALAPEADCVYPLSVARVKVLPASS</sequence>
<protein>
    <submittedName>
        <fullName evidence="1">Uncharacterized protein</fullName>
    </submittedName>
</protein>
<organism evidence="1 2">
    <name type="scientific">Aldrovandia affinis</name>
    <dbReference type="NCBI Taxonomy" id="143900"/>
    <lineage>
        <taxon>Eukaryota</taxon>
        <taxon>Metazoa</taxon>
        <taxon>Chordata</taxon>
        <taxon>Craniata</taxon>
        <taxon>Vertebrata</taxon>
        <taxon>Euteleostomi</taxon>
        <taxon>Actinopterygii</taxon>
        <taxon>Neopterygii</taxon>
        <taxon>Teleostei</taxon>
        <taxon>Notacanthiformes</taxon>
        <taxon>Halosauridae</taxon>
        <taxon>Aldrovandia</taxon>
    </lineage>
</organism>
<dbReference type="EMBL" id="JAINUG010000044">
    <property type="protein sequence ID" value="KAJ8406272.1"/>
    <property type="molecule type" value="Genomic_DNA"/>
</dbReference>